<organism evidence="2 3">
    <name type="scientific">Vibrio jasicida</name>
    <dbReference type="NCBI Taxonomy" id="766224"/>
    <lineage>
        <taxon>Bacteria</taxon>
        <taxon>Pseudomonadati</taxon>
        <taxon>Pseudomonadota</taxon>
        <taxon>Gammaproteobacteria</taxon>
        <taxon>Vibrionales</taxon>
        <taxon>Vibrionaceae</taxon>
        <taxon>Vibrio</taxon>
    </lineage>
</organism>
<feature type="domain" description="DUF6884" evidence="1">
    <location>
        <begin position="20"/>
        <end position="91"/>
    </location>
</feature>
<evidence type="ECO:0000313" key="2">
    <source>
        <dbReference type="EMBL" id="CAH1601888.1"/>
    </source>
</evidence>
<accession>A0AAU9QW79</accession>
<evidence type="ECO:0000259" key="1">
    <source>
        <dbReference type="Pfam" id="PF21818"/>
    </source>
</evidence>
<dbReference type="AlphaFoldDB" id="A0AAU9QW79"/>
<gene>
    <name evidence="2" type="ORF">THF1A12_50302</name>
</gene>
<dbReference type="InterPro" id="IPR049251">
    <property type="entry name" value="DUF6884"/>
</dbReference>
<comment type="caution">
    <text evidence="2">The sequence shown here is derived from an EMBL/GenBank/DDBJ whole genome shotgun (WGS) entry which is preliminary data.</text>
</comment>
<reference evidence="2" key="1">
    <citation type="submission" date="2022-01" db="EMBL/GenBank/DDBJ databases">
        <authorList>
            <person name="Lagorce A."/>
        </authorList>
    </citation>
    <scope>NUCLEOTIDE SEQUENCE</scope>
    <source>
        <strain evidence="2">Th15_F1_A12</strain>
    </source>
</reference>
<dbReference type="Pfam" id="PF21818">
    <property type="entry name" value="DUF6884"/>
    <property type="match status" value="1"/>
</dbReference>
<sequence length="581" mass="65598">MALSNIERFTEMNKFLPTIVICCSRDKTKNATRAIDLYTKGLSGQVRAHAKRCDVDDVLKVANVVILSAKHGFVHGGEVLEPYDREMTENTDVDSFVESISSTAGIFNSLNPNLPLMVFMTNNYLKVWDKMVDSNRILKSKLPNMTYVSRGHVGNLQLKSRLKKGLESLLEVNGEPTFFRSGVASSAELGYLDAGQAIGTSLAHCNMDKMKSLTSSIIDGSKTHKVFWDNGLITLLRKGKVIDTSWVFEQYKRLIAAAGTGGPNISIVIPDAPQCKHTALDLINKHTADIRWLAERCDVILPVHKYDDSVEFAKEAMQIIGHDYRIRLGVPCLENELDLLLPLDVIESLLQAKHNDKPLFASMHYFGLSDVSHKNKLHPRLLLAKMYLGQTDNSISLDACRTTALFGRGRKGDMLQKHIQDNEPKISRKLKINVYQAFLSPDDEDYQPELDGDTYNDLDTFDSNEVEQYMCNFWALLDDVEDAESIEAWFAIYGKLTENEGYDYVLNFDSDDIEGCIDVATRFVFTHSALRKIEQLWYDLFEAPRSPDVEYVRTEVRLTATEARRRAIFKLFQTHSGPLAA</sequence>
<proteinExistence type="predicted"/>
<dbReference type="Proteomes" id="UP001295462">
    <property type="component" value="Unassembled WGS sequence"/>
</dbReference>
<dbReference type="EMBL" id="CAKMUD010000105">
    <property type="protein sequence ID" value="CAH1601888.1"/>
    <property type="molecule type" value="Genomic_DNA"/>
</dbReference>
<protein>
    <recommendedName>
        <fullName evidence="1">DUF6884 domain-containing protein</fullName>
    </recommendedName>
</protein>
<name>A0AAU9QW79_9VIBR</name>
<evidence type="ECO:0000313" key="3">
    <source>
        <dbReference type="Proteomes" id="UP001295462"/>
    </source>
</evidence>